<keyword evidence="3" id="KW-1185">Reference proteome</keyword>
<proteinExistence type="predicted"/>
<reference evidence="2 3" key="1">
    <citation type="submission" date="2023-07" db="EMBL/GenBank/DDBJ databases">
        <title>Strategy for survival of the halotoleranting strain Dietzia MX2 from the Yakshinskoe mineral salts deposit.</title>
        <authorList>
            <person name="Kharitonova M.A."/>
            <person name="Kupriyanova-Ashina F.G."/>
            <person name="Shakirov T.R."/>
            <person name="Vafina M.S."/>
            <person name="Ilinskaya O.N."/>
        </authorList>
    </citation>
    <scope>NUCLEOTIDE SEQUENCE [LARGE SCALE GENOMIC DNA]</scope>
    <source>
        <strain evidence="2 3">MX2</strain>
    </source>
</reference>
<evidence type="ECO:0008006" key="4">
    <source>
        <dbReference type="Google" id="ProtNLM"/>
    </source>
</evidence>
<comment type="caution">
    <text evidence="2">The sequence shown here is derived from an EMBL/GenBank/DDBJ whole genome shotgun (WGS) entry which is preliminary data.</text>
</comment>
<gene>
    <name evidence="2" type="ORF">QYF62_04455</name>
</gene>
<dbReference type="RefSeq" id="WP_269502818.1">
    <property type="nucleotide sequence ID" value="NZ_JAPWIO010000006.1"/>
</dbReference>
<sequence length="107" mass="11907">MTSSTRPEPGTRAAGVHDTVHQLRAAVAGDHPGRALRIARGLSDDQARAALIVAIISANWTPEERAAMKATLPDRPDDEPDQRRHLRRRRRTAPIAETFSIDWQEKP</sequence>
<evidence type="ECO:0000313" key="2">
    <source>
        <dbReference type="EMBL" id="MDN4505310.1"/>
    </source>
</evidence>
<accession>A0ABT8GYM3</accession>
<feature type="region of interest" description="Disordered" evidence="1">
    <location>
        <begin position="69"/>
        <end position="107"/>
    </location>
</feature>
<name>A0ABT8GYM3_9ACTN</name>
<evidence type="ECO:0000313" key="3">
    <source>
        <dbReference type="Proteomes" id="UP001172702"/>
    </source>
</evidence>
<organism evidence="2 3">
    <name type="scientific">Dietzia maris</name>
    <dbReference type="NCBI Taxonomy" id="37915"/>
    <lineage>
        <taxon>Bacteria</taxon>
        <taxon>Bacillati</taxon>
        <taxon>Actinomycetota</taxon>
        <taxon>Actinomycetes</taxon>
        <taxon>Mycobacteriales</taxon>
        <taxon>Dietziaceae</taxon>
        <taxon>Dietzia</taxon>
    </lineage>
</organism>
<evidence type="ECO:0000256" key="1">
    <source>
        <dbReference type="SAM" id="MobiDB-lite"/>
    </source>
</evidence>
<dbReference type="EMBL" id="JAUHTB010000003">
    <property type="protein sequence ID" value="MDN4505310.1"/>
    <property type="molecule type" value="Genomic_DNA"/>
</dbReference>
<dbReference type="Proteomes" id="UP001172702">
    <property type="component" value="Unassembled WGS sequence"/>
</dbReference>
<protein>
    <recommendedName>
        <fullName evidence="4">HNH endonuclease</fullName>
    </recommendedName>
</protein>